<sequence length="606" mass="65599">MNQNSIFRTVLRLAVILIMTPCGSFAQQILNKPVDISVKGQPVSAVLKTMSEQGKFYFSYNSNLIAGDSLVTLNVSRQPVRQVLDQLFFNRFQYKEKGDYLIILPGVKEKSFHITGLILDDETGKPVDYASVYSRQLLVSTLSEDDGGFRLRIKERAFPIYLTVSKVGYGDTTMVINSTEESARTMRIQPKAVDLDPLIVRYSEGESTWLGRLFLSQRLRAQSRNIGRFFVALPYQASLTPGLGTHGRMSGQVVNKFSLNIAGGYTAGVNGVEIAGGFNISKENVRYVQLAGAFNVVSGHVNGVQVAGFSNNVLDSLHGVQISGFSGMVRKHVDGVQVSGFLSRAGGGIVGAQVTGAIGLIRNGGHGAQISGGYNQVRGVFEGVQIAGAANNARDSVRATQISGGLNMARNIKGAQLAPFNYAKVMRGVQIGIVNIADSSAGASIGLINIVRKSTSNISVYATEVAPVNVAWKMGTHKFYSLLIVGTGFSGTEKVRTFGAGIGREFFPFRKTGFFVEILSQNVYQGDWEKVPSLSRLQIAATYKVGRNFLLFAGPSYSVFDSDGIEAKKGYKSFPLSGYPNIDLGSKKVSSWIGWQAGISWRYGKL</sequence>
<dbReference type="RefSeq" id="WP_309991798.1">
    <property type="nucleotide sequence ID" value="NZ_JAVDTI010000008.1"/>
</dbReference>
<accession>A0ABU1R8S2</accession>
<feature type="signal peptide" evidence="1">
    <location>
        <begin position="1"/>
        <end position="26"/>
    </location>
</feature>
<gene>
    <name evidence="2" type="ORF">J2W84_006070</name>
</gene>
<name>A0ABU1R8S2_9BACT</name>
<dbReference type="InterPro" id="IPR058093">
    <property type="entry name" value="LA_2272-like"/>
</dbReference>
<dbReference type="NCBIfam" id="NF047436">
    <property type="entry name" value="LA_2272_repeat"/>
    <property type="match status" value="1"/>
</dbReference>
<dbReference type="Pfam" id="PF13715">
    <property type="entry name" value="CarbopepD_reg_2"/>
    <property type="match status" value="1"/>
</dbReference>
<protein>
    <recommendedName>
        <fullName evidence="4">Carboxypeptidase-like regulatory domain-containing protein</fullName>
    </recommendedName>
</protein>
<evidence type="ECO:0000313" key="3">
    <source>
        <dbReference type="Proteomes" id="UP001264980"/>
    </source>
</evidence>
<proteinExistence type="predicted"/>
<feature type="chain" id="PRO_5046550147" description="Carboxypeptidase-like regulatory domain-containing protein" evidence="1">
    <location>
        <begin position="27"/>
        <end position="606"/>
    </location>
</feature>
<evidence type="ECO:0000256" key="1">
    <source>
        <dbReference type="SAM" id="SignalP"/>
    </source>
</evidence>
<organism evidence="2 3">
    <name type="scientific">Dyadobacter fermentans</name>
    <dbReference type="NCBI Taxonomy" id="94254"/>
    <lineage>
        <taxon>Bacteria</taxon>
        <taxon>Pseudomonadati</taxon>
        <taxon>Bacteroidota</taxon>
        <taxon>Cytophagia</taxon>
        <taxon>Cytophagales</taxon>
        <taxon>Spirosomataceae</taxon>
        <taxon>Dyadobacter</taxon>
    </lineage>
</organism>
<dbReference type="Proteomes" id="UP001264980">
    <property type="component" value="Unassembled WGS sequence"/>
</dbReference>
<comment type="caution">
    <text evidence="2">The sequence shown here is derived from an EMBL/GenBank/DDBJ whole genome shotgun (WGS) entry which is preliminary data.</text>
</comment>
<dbReference type="EMBL" id="JAVDTI010000008">
    <property type="protein sequence ID" value="MDR6809005.1"/>
    <property type="molecule type" value="Genomic_DNA"/>
</dbReference>
<dbReference type="InterPro" id="IPR008969">
    <property type="entry name" value="CarboxyPept-like_regulatory"/>
</dbReference>
<keyword evidence="1" id="KW-0732">Signal</keyword>
<evidence type="ECO:0008006" key="4">
    <source>
        <dbReference type="Google" id="ProtNLM"/>
    </source>
</evidence>
<reference evidence="2 3" key="1">
    <citation type="submission" date="2023-07" db="EMBL/GenBank/DDBJ databases">
        <title>Sorghum-associated microbial communities from plants grown in Nebraska, USA.</title>
        <authorList>
            <person name="Schachtman D."/>
        </authorList>
    </citation>
    <scope>NUCLEOTIDE SEQUENCE [LARGE SCALE GENOMIC DNA]</scope>
    <source>
        <strain evidence="2 3">BE57</strain>
    </source>
</reference>
<evidence type="ECO:0000313" key="2">
    <source>
        <dbReference type="EMBL" id="MDR6809005.1"/>
    </source>
</evidence>
<dbReference type="SUPFAM" id="SSF49464">
    <property type="entry name" value="Carboxypeptidase regulatory domain-like"/>
    <property type="match status" value="1"/>
</dbReference>
<keyword evidence="3" id="KW-1185">Reference proteome</keyword>